<comment type="caution">
    <text evidence="1">The sequence shown here is derived from an EMBL/GenBank/DDBJ whole genome shotgun (WGS) entry which is preliminary data.</text>
</comment>
<keyword evidence="2" id="KW-1185">Reference proteome</keyword>
<sequence>MLLMDRVRFPEPQLEACISCFQGSKQDSGSAAFLLEKAVGHIQHQFATDKTASLDLSSLAGDDMLIKRFVVRRNLM</sequence>
<accession>A0AA38WNU5</accession>
<dbReference type="AlphaFoldDB" id="A0AA38WNU5"/>
<dbReference type="EMBL" id="JARYMX010000003">
    <property type="protein sequence ID" value="KAJ9555321.1"/>
    <property type="molecule type" value="Genomic_DNA"/>
</dbReference>
<protein>
    <submittedName>
        <fullName evidence="1">Uncharacterized protein</fullName>
    </submittedName>
</protein>
<proteinExistence type="predicted"/>
<evidence type="ECO:0000313" key="1">
    <source>
        <dbReference type="EMBL" id="KAJ9555321.1"/>
    </source>
</evidence>
<name>A0AA38WNU5_9ASTR</name>
<reference evidence="1" key="1">
    <citation type="submission" date="2023-03" db="EMBL/GenBank/DDBJ databases">
        <title>Chromosome-scale reference genome and RAD-based genetic map of yellow starthistle (Centaurea solstitialis) reveal putative structural variation and QTLs associated with invader traits.</title>
        <authorList>
            <person name="Reatini B."/>
            <person name="Cang F.A."/>
            <person name="Jiang Q."/>
            <person name="Mckibben M.T.W."/>
            <person name="Barker M.S."/>
            <person name="Rieseberg L.H."/>
            <person name="Dlugosch K.M."/>
        </authorList>
    </citation>
    <scope>NUCLEOTIDE SEQUENCE</scope>
    <source>
        <strain evidence="1">CAN-66</strain>
        <tissue evidence="1">Leaf</tissue>
    </source>
</reference>
<dbReference type="Proteomes" id="UP001172457">
    <property type="component" value="Chromosome 3"/>
</dbReference>
<organism evidence="1 2">
    <name type="scientific">Centaurea solstitialis</name>
    <name type="common">yellow star-thistle</name>
    <dbReference type="NCBI Taxonomy" id="347529"/>
    <lineage>
        <taxon>Eukaryota</taxon>
        <taxon>Viridiplantae</taxon>
        <taxon>Streptophyta</taxon>
        <taxon>Embryophyta</taxon>
        <taxon>Tracheophyta</taxon>
        <taxon>Spermatophyta</taxon>
        <taxon>Magnoliopsida</taxon>
        <taxon>eudicotyledons</taxon>
        <taxon>Gunneridae</taxon>
        <taxon>Pentapetalae</taxon>
        <taxon>asterids</taxon>
        <taxon>campanulids</taxon>
        <taxon>Asterales</taxon>
        <taxon>Asteraceae</taxon>
        <taxon>Carduoideae</taxon>
        <taxon>Cardueae</taxon>
        <taxon>Centaureinae</taxon>
        <taxon>Centaurea</taxon>
    </lineage>
</organism>
<evidence type="ECO:0000313" key="2">
    <source>
        <dbReference type="Proteomes" id="UP001172457"/>
    </source>
</evidence>
<gene>
    <name evidence="1" type="ORF">OSB04_009935</name>
</gene>